<proteinExistence type="predicted"/>
<dbReference type="GO" id="GO:0000155">
    <property type="term" value="F:phosphorelay sensor kinase activity"/>
    <property type="evidence" value="ECO:0007669"/>
    <property type="project" value="InterPro"/>
</dbReference>
<comment type="caution">
    <text evidence="3">The sequence shown here is derived from an EMBL/GenBank/DDBJ whole genome shotgun (WGS) entry which is preliminary data.</text>
</comment>
<dbReference type="Gene3D" id="2.60.40.10">
    <property type="entry name" value="Immunoglobulins"/>
    <property type="match status" value="1"/>
</dbReference>
<evidence type="ECO:0000313" key="4">
    <source>
        <dbReference type="Proteomes" id="UP000326380"/>
    </source>
</evidence>
<name>A0AA88FEA4_9BACT</name>
<dbReference type="CDD" id="cd00063">
    <property type="entry name" value="FN3"/>
    <property type="match status" value="1"/>
</dbReference>
<dbReference type="FunFam" id="2.60.40.10:FF:000791">
    <property type="entry name" value="Two-component system sensor histidine kinase/response regulator"/>
    <property type="match status" value="1"/>
</dbReference>
<dbReference type="InterPro" id="IPR011123">
    <property type="entry name" value="Y_Y_Y"/>
</dbReference>
<organism evidence="3 4">
    <name type="scientific">Hymenobacter busanensis</name>
    <dbReference type="NCBI Taxonomy" id="2607656"/>
    <lineage>
        <taxon>Bacteria</taxon>
        <taxon>Pseudomonadati</taxon>
        <taxon>Bacteroidota</taxon>
        <taxon>Cytophagia</taxon>
        <taxon>Cytophagales</taxon>
        <taxon>Hymenobacteraceae</taxon>
        <taxon>Hymenobacter</taxon>
    </lineage>
</organism>
<gene>
    <name evidence="3" type="ORF">F0P96_20200</name>
</gene>
<dbReference type="InterPro" id="IPR036890">
    <property type="entry name" value="HATPase_C_sf"/>
</dbReference>
<dbReference type="InterPro" id="IPR036116">
    <property type="entry name" value="FN3_sf"/>
</dbReference>
<dbReference type="Pfam" id="PF07730">
    <property type="entry name" value="HisKA_3"/>
    <property type="match status" value="1"/>
</dbReference>
<dbReference type="Gene3D" id="1.20.5.1930">
    <property type="match status" value="1"/>
</dbReference>
<dbReference type="GO" id="GO:0016020">
    <property type="term" value="C:membrane"/>
    <property type="evidence" value="ECO:0007669"/>
    <property type="project" value="InterPro"/>
</dbReference>
<sequence length="1136" mass="126652">MPQALEARSGIRFRQALRNRLKIFRVHRSTQLVIRSCIRRSERSSHVAGWQTTNPNPKRGNQAKNSMFVAVGACVASGSEAEHRPWAGGNQPGAVGSRQKLISCSLYAFLQPMRCFEYVTRPWPAALCLLLVGWLAAVAARADNLTFHPLTTAQGLSENSVTGAVQDHRGFLWLATRDGLNRYDGSGFRVFRNDPQQAGSLGSNYILSLTADGQGNVWVGTGGGLCRYLPLTERFVTYQASDSMGLTDNFIWAVFCDRRGRVWAGAETGVHLLDQKTGRFRLFTHADAGNVRRNSIRSIVQAADGRIWVGTGEGRISYVDERSGRLIPMPGWRPVGPVTALAAAPQGGLWVAIENNGLCFTDARGGPVRTYHHVAGQPGTLPTDAVRTLLIDGQERLWAGTTEGLCRLDAATQTFSVWQHRPGVARTLPSSNVITLYEDRLGLLWAGTEQGAASFEPRPNAFSQPVSQQETGPVWALAEDAGRRLWLGTESQGLIRLDPVTGQRVKYRHNPTDPTSLPEDFIRVVLPDRQGRLWVGTRSRGLAYLDPATGRFRRFRHNPADPTSLSDDNVRCVFQDQQERLWVGTEGGLNLLDPVTGRCAVYRNNPRDPQSLSSNYVRCVYQDSRGQMWVGVGGGGLCRFDPRTGRSRIYRADAADRSSLSSNFVRTMLEDSQGRLWLATEGGGLSCLLDAKTGRFRTFREPQGLPNDVIYGMLADDQGDLWLATNKGVARFNRRTLRFRTYDTRDGLPQDEFNAGAFCRRRDGTLLFGGGNGAVAFQPMAVRYNPAPPVVVFTGFRKFNRPVRLDTSITERRMLRLGPRDNFISIEFAALNYRLPDKNRFLYKLEGNDDKWIEAGNQHQATYTNLNPGSYTFRVRAANNDGVWNPTGASLSVIVGPPWYQTWWFRILASWVVFGLLFAAYRIRVSQLLALERVRHNIARDLHDDMGSTLSSISILSQLARNHQQRNNQEQAGILMEQIGDSSRRMLDSMDDIVWAINPAHDSMEAVTARMRSFASDVLEARGIDFLFKVAPEVLEQRLPMRARREFFLLFKEAVNNLAKYSKAEMAIIRLDYENRHLVLRVEDDGVGFDVTAPAQGGGNGMTNMRSRAAAIRATLDIDTAPGKGTKMQVRVPLRR</sequence>
<dbReference type="EMBL" id="VTWU01000010">
    <property type="protein sequence ID" value="KAA9325326.1"/>
    <property type="molecule type" value="Genomic_DNA"/>
</dbReference>
<feature type="domain" description="Histidine kinase" evidence="2">
    <location>
        <begin position="941"/>
        <end position="1136"/>
    </location>
</feature>
<dbReference type="PROSITE" id="PS50109">
    <property type="entry name" value="HIS_KIN"/>
    <property type="match status" value="1"/>
</dbReference>
<dbReference type="Pfam" id="PF02518">
    <property type="entry name" value="HATPase_c"/>
    <property type="match status" value="1"/>
</dbReference>
<dbReference type="InterPro" id="IPR003961">
    <property type="entry name" value="FN3_dom"/>
</dbReference>
<accession>A0AA88FEA4</accession>
<dbReference type="Gene3D" id="2.130.10.10">
    <property type="entry name" value="YVTN repeat-like/Quinoprotein amine dehydrogenase"/>
    <property type="match status" value="3"/>
</dbReference>
<dbReference type="Pfam" id="PF07494">
    <property type="entry name" value="Reg_prop"/>
    <property type="match status" value="9"/>
</dbReference>
<dbReference type="SMART" id="SM00387">
    <property type="entry name" value="HATPase_c"/>
    <property type="match status" value="1"/>
</dbReference>
<dbReference type="SUPFAM" id="SSF63829">
    <property type="entry name" value="Calcium-dependent phosphotriesterase"/>
    <property type="match status" value="2"/>
</dbReference>
<protein>
    <submittedName>
        <fullName evidence="3">PQQ-binding-like beta-propeller repeat protein</fullName>
    </submittedName>
</protein>
<reference evidence="3 4" key="1">
    <citation type="submission" date="2019-09" db="EMBL/GenBank/DDBJ databases">
        <title>Genome sequence of Hymenobacter sp. M3.</title>
        <authorList>
            <person name="Srinivasan S."/>
        </authorList>
    </citation>
    <scope>NUCLEOTIDE SEQUENCE [LARGE SCALE GENOMIC DNA]</scope>
    <source>
        <strain evidence="3 4">M3</strain>
    </source>
</reference>
<dbReference type="Proteomes" id="UP000326380">
    <property type="component" value="Unassembled WGS sequence"/>
</dbReference>
<dbReference type="GO" id="GO:0046983">
    <property type="term" value="F:protein dimerization activity"/>
    <property type="evidence" value="ECO:0007669"/>
    <property type="project" value="InterPro"/>
</dbReference>
<dbReference type="InterPro" id="IPR005467">
    <property type="entry name" value="His_kinase_dom"/>
</dbReference>
<dbReference type="AlphaFoldDB" id="A0AA88FEA4"/>
<dbReference type="Gene3D" id="3.30.565.10">
    <property type="entry name" value="Histidine kinase-like ATPase, C-terminal domain"/>
    <property type="match status" value="1"/>
</dbReference>
<dbReference type="PANTHER" id="PTHR43547">
    <property type="entry name" value="TWO-COMPONENT HISTIDINE KINASE"/>
    <property type="match status" value="1"/>
</dbReference>
<dbReference type="InterPro" id="IPR011712">
    <property type="entry name" value="Sig_transdc_His_kin_sub3_dim/P"/>
</dbReference>
<dbReference type="InterPro" id="IPR011110">
    <property type="entry name" value="Reg_prop"/>
</dbReference>
<dbReference type="InterPro" id="IPR003594">
    <property type="entry name" value="HATPase_dom"/>
</dbReference>
<dbReference type="InterPro" id="IPR011047">
    <property type="entry name" value="Quinoprotein_ADH-like_sf"/>
</dbReference>
<dbReference type="SUPFAM" id="SSF55874">
    <property type="entry name" value="ATPase domain of HSP90 chaperone/DNA topoisomerase II/histidine kinase"/>
    <property type="match status" value="1"/>
</dbReference>
<dbReference type="SUPFAM" id="SSF49265">
    <property type="entry name" value="Fibronectin type III"/>
    <property type="match status" value="1"/>
</dbReference>
<dbReference type="PANTHER" id="PTHR43547:SF2">
    <property type="entry name" value="HYBRID SIGNAL TRANSDUCTION HISTIDINE KINASE C"/>
    <property type="match status" value="1"/>
</dbReference>
<evidence type="ECO:0000259" key="2">
    <source>
        <dbReference type="PROSITE" id="PS50109"/>
    </source>
</evidence>
<evidence type="ECO:0000256" key="1">
    <source>
        <dbReference type="ARBA" id="ARBA00022553"/>
    </source>
</evidence>
<evidence type="ECO:0000313" key="3">
    <source>
        <dbReference type="EMBL" id="KAA9325326.1"/>
    </source>
</evidence>
<dbReference type="CDD" id="cd16917">
    <property type="entry name" value="HATPase_UhpB-NarQ-NarX-like"/>
    <property type="match status" value="1"/>
</dbReference>
<keyword evidence="4" id="KW-1185">Reference proteome</keyword>
<keyword evidence="1" id="KW-0597">Phosphoprotein</keyword>
<dbReference type="Pfam" id="PF07495">
    <property type="entry name" value="Y_Y_Y"/>
    <property type="match status" value="1"/>
</dbReference>
<dbReference type="InterPro" id="IPR013783">
    <property type="entry name" value="Ig-like_fold"/>
</dbReference>
<dbReference type="InterPro" id="IPR015943">
    <property type="entry name" value="WD40/YVTN_repeat-like_dom_sf"/>
</dbReference>
<dbReference type="SUPFAM" id="SSF50998">
    <property type="entry name" value="Quinoprotein alcohol dehydrogenase-like"/>
    <property type="match status" value="1"/>
</dbReference>